<dbReference type="PANTHER" id="PTHR11606:SF13">
    <property type="entry name" value="GLUTAMATE DEHYDROGENASE 1, MITOCHONDRIAL"/>
    <property type="match status" value="1"/>
</dbReference>
<dbReference type="InterPro" id="IPR006096">
    <property type="entry name" value="Glu/Leu/Phe/Val/Trp_DH_C"/>
</dbReference>
<organism evidence="10 11">
    <name type="scientific">Novibacillus thermophilus</name>
    <dbReference type="NCBI Taxonomy" id="1471761"/>
    <lineage>
        <taxon>Bacteria</taxon>
        <taxon>Bacillati</taxon>
        <taxon>Bacillota</taxon>
        <taxon>Bacilli</taxon>
        <taxon>Bacillales</taxon>
        <taxon>Thermoactinomycetaceae</taxon>
        <taxon>Novibacillus</taxon>
    </lineage>
</organism>
<dbReference type="InterPro" id="IPR006095">
    <property type="entry name" value="Glu/Leu/Phe/Val/Trp_DH"/>
</dbReference>
<keyword evidence="6" id="KW-0520">NAD</keyword>
<evidence type="ECO:0000256" key="2">
    <source>
        <dbReference type="ARBA" id="ARBA00012896"/>
    </source>
</evidence>
<dbReference type="PANTHER" id="PTHR11606">
    <property type="entry name" value="GLUTAMATE DEHYDROGENASE"/>
    <property type="match status" value="1"/>
</dbReference>
<feature type="binding site" evidence="6">
    <location>
        <position position="197"/>
    </location>
    <ligand>
        <name>NAD(+)</name>
        <dbReference type="ChEBI" id="CHEBI:57540"/>
    </ligand>
</feature>
<dbReference type="InterPro" id="IPR014362">
    <property type="entry name" value="Glu_DH"/>
</dbReference>
<evidence type="ECO:0000256" key="5">
    <source>
        <dbReference type="PIRSR" id="PIRSR000185-1"/>
    </source>
</evidence>
<reference evidence="10 11" key="1">
    <citation type="journal article" date="2015" name="Int. J. Syst. Evol. Microbiol.">
        <title>Novibacillus thermophilus gen. nov., sp. nov., a Gram-staining-negative and moderately thermophilic member of the family Thermoactinomycetaceae.</title>
        <authorList>
            <person name="Yang G."/>
            <person name="Chen J."/>
            <person name="Zhou S."/>
        </authorList>
    </citation>
    <scope>NUCLEOTIDE SEQUENCE [LARGE SCALE GENOMIC DNA]</scope>
    <source>
        <strain evidence="10 11">SG-1</strain>
    </source>
</reference>
<dbReference type="Gene3D" id="3.40.50.720">
    <property type="entry name" value="NAD(P)-binding Rossmann-like Domain"/>
    <property type="match status" value="1"/>
</dbReference>
<feature type="site" description="Important for catalysis" evidence="7">
    <location>
        <position position="153"/>
    </location>
</feature>
<evidence type="ECO:0000256" key="8">
    <source>
        <dbReference type="RuleBase" id="RU004417"/>
    </source>
</evidence>
<dbReference type="Gene3D" id="3.40.50.10860">
    <property type="entry name" value="Leucine Dehydrogenase, chain A, domain 1"/>
    <property type="match status" value="1"/>
</dbReference>
<dbReference type="Proteomes" id="UP000188603">
    <property type="component" value="Chromosome"/>
</dbReference>
<evidence type="ECO:0000313" key="10">
    <source>
        <dbReference type="EMBL" id="AQS54676.1"/>
    </source>
</evidence>
<dbReference type="GO" id="GO:0004352">
    <property type="term" value="F:glutamate dehydrogenase (NAD+) activity"/>
    <property type="evidence" value="ECO:0007669"/>
    <property type="project" value="TreeGrafter"/>
</dbReference>
<dbReference type="InterPro" id="IPR006097">
    <property type="entry name" value="Glu/Leu/Phe/Val/Trp_DH_dimer"/>
</dbReference>
<feature type="binding site" evidence="6">
    <location>
        <position position="355"/>
    </location>
    <ligand>
        <name>substrate</name>
    </ligand>
</feature>
<evidence type="ECO:0000256" key="4">
    <source>
        <dbReference type="PIRNR" id="PIRNR000185"/>
    </source>
</evidence>
<feature type="binding site" evidence="6">
    <location>
        <position position="101"/>
    </location>
    <ligand>
        <name>substrate</name>
    </ligand>
</feature>
<keyword evidence="11" id="KW-1185">Reference proteome</keyword>
<dbReference type="GO" id="GO:0006538">
    <property type="term" value="P:L-glutamate catabolic process"/>
    <property type="evidence" value="ECO:0007669"/>
    <property type="project" value="TreeGrafter"/>
</dbReference>
<dbReference type="AlphaFoldDB" id="A0A1U9K3S2"/>
<proteinExistence type="inferred from homology"/>
<dbReference type="KEGG" id="ntr:B0W44_01650"/>
<evidence type="ECO:0000256" key="3">
    <source>
        <dbReference type="ARBA" id="ARBA00023002"/>
    </source>
</evidence>
<evidence type="ECO:0000313" key="11">
    <source>
        <dbReference type="Proteomes" id="UP000188603"/>
    </source>
</evidence>
<feature type="active site" description="Proton donor" evidence="5">
    <location>
        <position position="113"/>
    </location>
</feature>
<evidence type="ECO:0000259" key="9">
    <source>
        <dbReference type="SMART" id="SM00839"/>
    </source>
</evidence>
<feature type="binding site" evidence="6">
    <location>
        <position position="77"/>
    </location>
    <ligand>
        <name>substrate</name>
    </ligand>
</feature>
<evidence type="ECO:0000256" key="1">
    <source>
        <dbReference type="ARBA" id="ARBA00006382"/>
    </source>
</evidence>
<dbReference type="InterPro" id="IPR033524">
    <property type="entry name" value="Glu/Leu/Phe/Val_DH_AS"/>
</dbReference>
<dbReference type="FunFam" id="3.40.50.10860:FF:000003">
    <property type="entry name" value="Glutamate dehydrogenase"/>
    <property type="match status" value="1"/>
</dbReference>
<dbReference type="GO" id="GO:0000166">
    <property type="term" value="F:nucleotide binding"/>
    <property type="evidence" value="ECO:0007669"/>
    <property type="project" value="UniProtKB-KW"/>
</dbReference>
<dbReference type="SUPFAM" id="SSF51735">
    <property type="entry name" value="NAD(P)-binding Rossmann-fold domains"/>
    <property type="match status" value="1"/>
</dbReference>
<dbReference type="SUPFAM" id="SSF53223">
    <property type="entry name" value="Aminoacid dehydrogenase-like, N-terminal domain"/>
    <property type="match status" value="1"/>
</dbReference>
<dbReference type="InterPro" id="IPR033922">
    <property type="entry name" value="NAD_bind_Glu_DH"/>
</dbReference>
<dbReference type="PROSITE" id="PS00074">
    <property type="entry name" value="GLFV_DEHYDROGENASE"/>
    <property type="match status" value="1"/>
</dbReference>
<sequence length="438" mass="47774">MNVRRDAMLENTNPYDIVKQQIDRAAQLLGVDDGIVNILKKPARVLSVSFPVKMDDGSIRVFEGFRSQHNDALGPTKGGIRFHPDVTMDEVKALSMWMTFKCSVIGLPFGGGKGGVICDPRELSKAELQRVSRGYIEAISSLIGPDKDIPAPDVYTNPQVMGWMVDSFSRLNGAFSPSVITGKPLILGGSEGRNEATARGCVYTIVEAMNDLNKPMENATVAVQGFGNAGRIAAKLLHELGCRIVAVSDSQGAVYDPDGLELEPLEQCKDSGTVRQYPAPYTIELEELLELDVDILIPAAMENSITSQNAPRVKATIVAEAANGPTTPEADRILSENDVLVIPDILANAGGVTVSYFEWVQNLMNYYWKEEEVNEKLRDMMVTAYRKVVKAAKEYDTDLRTGAFIVSLQHIIEAMIARGWVDETAVSTASKATSLMTP</sequence>
<comment type="similarity">
    <text evidence="1 4 8">Belongs to the Glu/Leu/Phe/Val dehydrogenases family.</text>
</comment>
<evidence type="ECO:0000256" key="7">
    <source>
        <dbReference type="PIRSR" id="PIRSR000185-3"/>
    </source>
</evidence>
<feature type="domain" description="Glutamate/phenylalanine/leucine/valine/L-tryptophan dehydrogenase C-terminal" evidence="9">
    <location>
        <begin position="190"/>
        <end position="419"/>
    </location>
</feature>
<dbReference type="CDD" id="cd01076">
    <property type="entry name" value="NAD_bind_1_Glu_DH"/>
    <property type="match status" value="1"/>
</dbReference>
<dbReference type="SMART" id="SM00839">
    <property type="entry name" value="ELFV_dehydrog"/>
    <property type="match status" value="1"/>
</dbReference>
<keyword evidence="3 4" id="KW-0560">Oxidoreductase</keyword>
<dbReference type="PIRSF" id="PIRSF000185">
    <property type="entry name" value="Glu_DH"/>
    <property type="match status" value="1"/>
</dbReference>
<dbReference type="InterPro" id="IPR046346">
    <property type="entry name" value="Aminoacid_DH-like_N_sf"/>
</dbReference>
<keyword evidence="6" id="KW-0547">Nucleotide-binding</keyword>
<dbReference type="Pfam" id="PF00208">
    <property type="entry name" value="ELFV_dehydrog"/>
    <property type="match status" value="1"/>
</dbReference>
<dbReference type="EMBL" id="CP019699">
    <property type="protein sequence ID" value="AQS54676.1"/>
    <property type="molecule type" value="Genomic_DNA"/>
</dbReference>
<dbReference type="PRINTS" id="PR00082">
    <property type="entry name" value="GLFDHDRGNASE"/>
</dbReference>
<protein>
    <recommendedName>
        <fullName evidence="2 4">Glutamate dehydrogenase</fullName>
    </recommendedName>
</protein>
<name>A0A1U9K3S2_9BACL</name>
<dbReference type="InterPro" id="IPR036291">
    <property type="entry name" value="NAD(P)-bd_dom_sf"/>
</dbReference>
<feature type="binding site" evidence="6">
    <location>
        <position position="228"/>
    </location>
    <ligand>
        <name>NAD(+)</name>
        <dbReference type="ChEBI" id="CHEBI:57540"/>
    </ligand>
</feature>
<evidence type="ECO:0000256" key="6">
    <source>
        <dbReference type="PIRSR" id="PIRSR000185-2"/>
    </source>
</evidence>
<gene>
    <name evidence="10" type="ORF">B0W44_01650</name>
</gene>
<dbReference type="STRING" id="1471761.B0W44_01650"/>
<accession>A0A1U9K3S2</accession>
<dbReference type="Pfam" id="PF02812">
    <property type="entry name" value="ELFV_dehydrog_N"/>
    <property type="match status" value="1"/>
</dbReference>